<dbReference type="InterPro" id="IPR039425">
    <property type="entry name" value="RNA_pol_sigma-70-like"/>
</dbReference>
<organism evidence="7 8">
    <name type="scientific">Persicimonas caeni</name>
    <dbReference type="NCBI Taxonomy" id="2292766"/>
    <lineage>
        <taxon>Bacteria</taxon>
        <taxon>Deltaproteobacteria</taxon>
        <taxon>Bradymonadales</taxon>
        <taxon>Bradymonadaceae</taxon>
        <taxon>Persicimonas</taxon>
    </lineage>
</organism>
<dbReference type="InterPro" id="IPR013325">
    <property type="entry name" value="RNA_pol_sigma_r2"/>
</dbReference>
<comment type="similarity">
    <text evidence="1">Belongs to the sigma-70 factor family. ECF subfamily.</text>
</comment>
<gene>
    <name evidence="7" type="ORF">FIV42_16605</name>
</gene>
<dbReference type="GO" id="GO:0016987">
    <property type="term" value="F:sigma factor activity"/>
    <property type="evidence" value="ECO:0007669"/>
    <property type="project" value="UniProtKB-KW"/>
</dbReference>
<dbReference type="CDD" id="cd06171">
    <property type="entry name" value="Sigma70_r4"/>
    <property type="match status" value="1"/>
</dbReference>
<evidence type="ECO:0000256" key="4">
    <source>
        <dbReference type="ARBA" id="ARBA00023163"/>
    </source>
</evidence>
<dbReference type="SUPFAM" id="SSF88946">
    <property type="entry name" value="Sigma2 domain of RNA polymerase sigma factors"/>
    <property type="match status" value="1"/>
</dbReference>
<dbReference type="Pfam" id="PF04542">
    <property type="entry name" value="Sigma70_r2"/>
    <property type="match status" value="1"/>
</dbReference>
<dbReference type="PANTHER" id="PTHR43133:SF62">
    <property type="entry name" value="RNA POLYMERASE SIGMA FACTOR SIGZ"/>
    <property type="match status" value="1"/>
</dbReference>
<keyword evidence="8" id="KW-1185">Reference proteome</keyword>
<dbReference type="NCBIfam" id="TIGR02937">
    <property type="entry name" value="sigma70-ECF"/>
    <property type="match status" value="1"/>
</dbReference>
<dbReference type="EMBL" id="CP041186">
    <property type="protein sequence ID" value="QDG52299.1"/>
    <property type="molecule type" value="Genomic_DNA"/>
</dbReference>
<accession>A0A4Y6PW05</accession>
<evidence type="ECO:0000259" key="6">
    <source>
        <dbReference type="Pfam" id="PF08281"/>
    </source>
</evidence>
<dbReference type="Gene3D" id="1.10.1740.10">
    <property type="match status" value="1"/>
</dbReference>
<evidence type="ECO:0000259" key="5">
    <source>
        <dbReference type="Pfam" id="PF04542"/>
    </source>
</evidence>
<sequence length="186" mass="21073">MARDVDDQGLVEAIAAGDREALGELYDRYASALMALGMRRLGDREEVEDVLHDVFLEVWRRADTYESSRGTVQTWLMLRMRSRTLDRARTVRRNRLDSLDDVDTDSPDWRAPEDPASDAEHARLRQVIDELPARLRQVLGLTYFRGHTCREASELLDIPLGTVKSRLAAARERLEALLGAHQGGST</sequence>
<evidence type="ECO:0000256" key="1">
    <source>
        <dbReference type="ARBA" id="ARBA00010641"/>
    </source>
</evidence>
<keyword evidence="4" id="KW-0804">Transcription</keyword>
<reference evidence="7 8" key="1">
    <citation type="submission" date="2019-06" db="EMBL/GenBank/DDBJ databases">
        <title>Persicimonas caeni gen. nov., sp. nov., a predatory bacterium isolated from solar saltern.</title>
        <authorList>
            <person name="Wang S."/>
        </authorList>
    </citation>
    <scope>NUCLEOTIDE SEQUENCE [LARGE SCALE GENOMIC DNA]</scope>
    <source>
        <strain evidence="7 8">YN101</strain>
    </source>
</reference>
<dbReference type="GO" id="GO:0006352">
    <property type="term" value="P:DNA-templated transcription initiation"/>
    <property type="evidence" value="ECO:0007669"/>
    <property type="project" value="InterPro"/>
</dbReference>
<dbReference type="Gene3D" id="1.10.10.10">
    <property type="entry name" value="Winged helix-like DNA-binding domain superfamily/Winged helix DNA-binding domain"/>
    <property type="match status" value="1"/>
</dbReference>
<dbReference type="InterPro" id="IPR013324">
    <property type="entry name" value="RNA_pol_sigma_r3/r4-like"/>
</dbReference>
<dbReference type="Proteomes" id="UP000315995">
    <property type="component" value="Chromosome"/>
</dbReference>
<evidence type="ECO:0000313" key="8">
    <source>
        <dbReference type="Proteomes" id="UP000315995"/>
    </source>
</evidence>
<feature type="domain" description="RNA polymerase sigma factor 70 region 4 type 2" evidence="6">
    <location>
        <begin position="122"/>
        <end position="174"/>
    </location>
</feature>
<name>A0A4Y6PW05_PERCE</name>
<keyword evidence="2" id="KW-0805">Transcription regulation</keyword>
<dbReference type="Pfam" id="PF08281">
    <property type="entry name" value="Sigma70_r4_2"/>
    <property type="match status" value="1"/>
</dbReference>
<dbReference type="InterPro" id="IPR013249">
    <property type="entry name" value="RNA_pol_sigma70_r4_t2"/>
</dbReference>
<proteinExistence type="inferred from homology"/>
<dbReference type="AlphaFoldDB" id="A0A4Y6PW05"/>
<feature type="domain" description="RNA polymerase sigma-70 region 2" evidence="5">
    <location>
        <begin position="25"/>
        <end position="93"/>
    </location>
</feature>
<dbReference type="GO" id="GO:0003677">
    <property type="term" value="F:DNA binding"/>
    <property type="evidence" value="ECO:0007669"/>
    <property type="project" value="InterPro"/>
</dbReference>
<accession>A0A5B8Y7E3</accession>
<dbReference type="SUPFAM" id="SSF88659">
    <property type="entry name" value="Sigma3 and sigma4 domains of RNA polymerase sigma factors"/>
    <property type="match status" value="1"/>
</dbReference>
<dbReference type="InterPro" id="IPR014284">
    <property type="entry name" value="RNA_pol_sigma-70_dom"/>
</dbReference>
<dbReference type="InterPro" id="IPR007627">
    <property type="entry name" value="RNA_pol_sigma70_r2"/>
</dbReference>
<dbReference type="InterPro" id="IPR036388">
    <property type="entry name" value="WH-like_DNA-bd_sf"/>
</dbReference>
<protein>
    <submittedName>
        <fullName evidence="7">Sigma-70 family RNA polymerase sigma factor</fullName>
    </submittedName>
</protein>
<evidence type="ECO:0000256" key="2">
    <source>
        <dbReference type="ARBA" id="ARBA00023015"/>
    </source>
</evidence>
<keyword evidence="3" id="KW-0731">Sigma factor</keyword>
<dbReference type="OrthoDB" id="9784272at2"/>
<evidence type="ECO:0000256" key="3">
    <source>
        <dbReference type="ARBA" id="ARBA00023082"/>
    </source>
</evidence>
<dbReference type="RefSeq" id="WP_141198771.1">
    <property type="nucleotide sequence ID" value="NZ_CP041186.1"/>
</dbReference>
<dbReference type="PANTHER" id="PTHR43133">
    <property type="entry name" value="RNA POLYMERASE ECF-TYPE SIGMA FACTO"/>
    <property type="match status" value="1"/>
</dbReference>
<evidence type="ECO:0000313" key="7">
    <source>
        <dbReference type="EMBL" id="QDG52299.1"/>
    </source>
</evidence>